<keyword evidence="6 9" id="KW-0694">RNA-binding</keyword>
<comment type="subcellular location">
    <subcellularLocation>
        <location evidence="9">Cytoplasm</location>
    </subcellularLocation>
</comment>
<comment type="similarity">
    <text evidence="9">Belongs to the MnmA/TRMU family.</text>
</comment>
<dbReference type="InterPro" id="IPR046884">
    <property type="entry name" value="MnmA-like_central"/>
</dbReference>
<feature type="region of interest" description="Interaction with target base in tRNA" evidence="9">
    <location>
        <begin position="96"/>
        <end position="98"/>
    </location>
</feature>
<evidence type="ECO:0000256" key="5">
    <source>
        <dbReference type="ARBA" id="ARBA00022840"/>
    </source>
</evidence>
<protein>
    <recommendedName>
        <fullName evidence="9">tRNA-specific 2-thiouridylase MnmA</fullName>
        <ecNumber evidence="9">2.8.1.13</ecNumber>
    </recommendedName>
</protein>
<feature type="binding site" evidence="9">
    <location>
        <position position="33"/>
    </location>
    <ligand>
        <name>ATP</name>
        <dbReference type="ChEBI" id="CHEBI:30616"/>
    </ligand>
</feature>
<feature type="site" description="Interaction with tRNA" evidence="9">
    <location>
        <position position="341"/>
    </location>
</feature>
<keyword evidence="5 9" id="KW-0067">ATP-binding</keyword>
<dbReference type="Proteomes" id="UP000886812">
    <property type="component" value="Unassembled WGS sequence"/>
</dbReference>
<dbReference type="NCBIfam" id="NF001138">
    <property type="entry name" value="PRK00143.1"/>
    <property type="match status" value="1"/>
</dbReference>
<accession>A0A9D1NJC4</accession>
<evidence type="ECO:0000259" key="10">
    <source>
        <dbReference type="Pfam" id="PF20258"/>
    </source>
</evidence>
<feature type="disulfide bond" description="Alternate" evidence="9">
    <location>
        <begin position="101"/>
        <end position="198"/>
    </location>
</feature>
<dbReference type="EC" id="2.8.1.13" evidence="9"/>
<dbReference type="GO" id="GO:0005524">
    <property type="term" value="F:ATP binding"/>
    <property type="evidence" value="ECO:0007669"/>
    <property type="project" value="UniProtKB-KW"/>
</dbReference>
<dbReference type="AlphaFoldDB" id="A0A9D1NJC4"/>
<keyword evidence="4 9" id="KW-0547">Nucleotide-binding</keyword>
<evidence type="ECO:0000313" key="12">
    <source>
        <dbReference type="EMBL" id="HIV03607.1"/>
    </source>
</evidence>
<dbReference type="GO" id="GO:0000049">
    <property type="term" value="F:tRNA binding"/>
    <property type="evidence" value="ECO:0007669"/>
    <property type="project" value="UniProtKB-KW"/>
</dbReference>
<dbReference type="InterPro" id="IPR004506">
    <property type="entry name" value="MnmA-like"/>
</dbReference>
<evidence type="ECO:0000256" key="3">
    <source>
        <dbReference type="ARBA" id="ARBA00022694"/>
    </source>
</evidence>
<evidence type="ECO:0000313" key="13">
    <source>
        <dbReference type="Proteomes" id="UP000886812"/>
    </source>
</evidence>
<dbReference type="Pfam" id="PF20258">
    <property type="entry name" value="tRNA_Me_trans_C"/>
    <property type="match status" value="1"/>
</dbReference>
<evidence type="ECO:0000256" key="2">
    <source>
        <dbReference type="ARBA" id="ARBA00022679"/>
    </source>
</evidence>
<evidence type="ECO:0000256" key="6">
    <source>
        <dbReference type="ARBA" id="ARBA00022884"/>
    </source>
</evidence>
<feature type="domain" description="tRNA-specific 2-thiouridylase MnmA-like C-terminal" evidence="10">
    <location>
        <begin position="285"/>
        <end position="356"/>
    </location>
</feature>
<keyword evidence="1 9" id="KW-0820">tRNA-binding</keyword>
<dbReference type="SUPFAM" id="SSF52402">
    <property type="entry name" value="Adenine nucleotide alpha hydrolases-like"/>
    <property type="match status" value="1"/>
</dbReference>
<feature type="domain" description="tRNA-specific 2-thiouridylase MnmA-like central" evidence="11">
    <location>
        <begin position="207"/>
        <end position="271"/>
    </location>
</feature>
<dbReference type="Gene3D" id="3.40.50.620">
    <property type="entry name" value="HUPs"/>
    <property type="match status" value="1"/>
</dbReference>
<feature type="binding site" evidence="9">
    <location>
        <position position="125"/>
    </location>
    <ligand>
        <name>ATP</name>
        <dbReference type="ChEBI" id="CHEBI:30616"/>
    </ligand>
</feature>
<evidence type="ECO:0000256" key="1">
    <source>
        <dbReference type="ARBA" id="ARBA00022555"/>
    </source>
</evidence>
<dbReference type="Pfam" id="PF20259">
    <property type="entry name" value="tRNA_Me_trans_M"/>
    <property type="match status" value="1"/>
</dbReference>
<evidence type="ECO:0000256" key="7">
    <source>
        <dbReference type="ARBA" id="ARBA00023157"/>
    </source>
</evidence>
<dbReference type="PANTHER" id="PTHR11933">
    <property type="entry name" value="TRNA 5-METHYLAMINOMETHYL-2-THIOURIDYLATE -METHYLTRANSFERASE"/>
    <property type="match status" value="1"/>
</dbReference>
<evidence type="ECO:0000259" key="11">
    <source>
        <dbReference type="Pfam" id="PF20259"/>
    </source>
</evidence>
<proteinExistence type="inferred from homology"/>
<evidence type="ECO:0000256" key="9">
    <source>
        <dbReference type="HAMAP-Rule" id="MF_00144"/>
    </source>
</evidence>
<dbReference type="HAMAP" id="MF_00144">
    <property type="entry name" value="tRNA_thiouridyl_MnmA"/>
    <property type="match status" value="1"/>
</dbReference>
<reference evidence="12" key="1">
    <citation type="submission" date="2020-10" db="EMBL/GenBank/DDBJ databases">
        <authorList>
            <person name="Gilroy R."/>
        </authorList>
    </citation>
    <scope>NUCLEOTIDE SEQUENCE</scope>
    <source>
        <strain evidence="12">10669</strain>
    </source>
</reference>
<feature type="active site" description="Nucleophile" evidence="9">
    <location>
        <position position="101"/>
    </location>
</feature>
<dbReference type="InterPro" id="IPR046885">
    <property type="entry name" value="MnmA-like_C"/>
</dbReference>
<feature type="site" description="Interaction with tRNA" evidence="9">
    <location>
        <position position="126"/>
    </location>
</feature>
<feature type="binding site" evidence="9">
    <location>
        <begin position="7"/>
        <end position="14"/>
    </location>
    <ligand>
        <name>ATP</name>
        <dbReference type="ChEBI" id="CHEBI:30616"/>
    </ligand>
</feature>
<comment type="catalytic activity">
    <reaction evidence="8 9">
        <text>S-sulfanyl-L-cysteinyl-[protein] + uridine(34) in tRNA + AH2 + ATP = 2-thiouridine(34) in tRNA + L-cysteinyl-[protein] + A + AMP + diphosphate + H(+)</text>
        <dbReference type="Rhea" id="RHEA:47032"/>
        <dbReference type="Rhea" id="RHEA-COMP:10131"/>
        <dbReference type="Rhea" id="RHEA-COMP:11726"/>
        <dbReference type="Rhea" id="RHEA-COMP:11727"/>
        <dbReference type="Rhea" id="RHEA-COMP:11728"/>
        <dbReference type="ChEBI" id="CHEBI:13193"/>
        <dbReference type="ChEBI" id="CHEBI:15378"/>
        <dbReference type="ChEBI" id="CHEBI:17499"/>
        <dbReference type="ChEBI" id="CHEBI:29950"/>
        <dbReference type="ChEBI" id="CHEBI:30616"/>
        <dbReference type="ChEBI" id="CHEBI:33019"/>
        <dbReference type="ChEBI" id="CHEBI:61963"/>
        <dbReference type="ChEBI" id="CHEBI:65315"/>
        <dbReference type="ChEBI" id="CHEBI:87170"/>
        <dbReference type="ChEBI" id="CHEBI:456215"/>
        <dbReference type="EC" id="2.8.1.13"/>
    </reaction>
</comment>
<keyword evidence="9" id="KW-0963">Cytoplasm</keyword>
<dbReference type="InterPro" id="IPR014729">
    <property type="entry name" value="Rossmann-like_a/b/a_fold"/>
</dbReference>
<comment type="caution">
    <text evidence="12">The sequence shown here is derived from an EMBL/GenBank/DDBJ whole genome shotgun (WGS) entry which is preliminary data.</text>
</comment>
<keyword evidence="2 9" id="KW-0808">Transferase</keyword>
<evidence type="ECO:0000256" key="8">
    <source>
        <dbReference type="ARBA" id="ARBA00051542"/>
    </source>
</evidence>
<dbReference type="GO" id="GO:0005737">
    <property type="term" value="C:cytoplasm"/>
    <property type="evidence" value="ECO:0007669"/>
    <property type="project" value="UniProtKB-SubCell"/>
</dbReference>
<dbReference type="FunFam" id="2.30.30.280:FF:000001">
    <property type="entry name" value="tRNA-specific 2-thiouridylase MnmA"/>
    <property type="match status" value="1"/>
</dbReference>
<dbReference type="Gene3D" id="2.40.30.10">
    <property type="entry name" value="Translation factors"/>
    <property type="match status" value="1"/>
</dbReference>
<dbReference type="GO" id="GO:0002143">
    <property type="term" value="P:tRNA wobble position uridine thiolation"/>
    <property type="evidence" value="ECO:0007669"/>
    <property type="project" value="TreeGrafter"/>
</dbReference>
<dbReference type="GO" id="GO:0103016">
    <property type="term" value="F:tRNA-uridine 2-sulfurtransferase activity"/>
    <property type="evidence" value="ECO:0007669"/>
    <property type="project" value="UniProtKB-EC"/>
</dbReference>
<feature type="region of interest" description="Interaction with tRNA" evidence="9">
    <location>
        <begin position="308"/>
        <end position="309"/>
    </location>
</feature>
<feature type="region of interest" description="Interaction with tRNA" evidence="9">
    <location>
        <begin position="148"/>
        <end position="150"/>
    </location>
</feature>
<reference evidence="12" key="2">
    <citation type="journal article" date="2021" name="PeerJ">
        <title>Extensive microbial diversity within the chicken gut microbiome revealed by metagenomics and culture.</title>
        <authorList>
            <person name="Gilroy R."/>
            <person name="Ravi A."/>
            <person name="Getino M."/>
            <person name="Pursley I."/>
            <person name="Horton D.L."/>
            <person name="Alikhan N.F."/>
            <person name="Baker D."/>
            <person name="Gharbi K."/>
            <person name="Hall N."/>
            <person name="Watson M."/>
            <person name="Adriaenssens E.M."/>
            <person name="Foster-Nyarko E."/>
            <person name="Jarju S."/>
            <person name="Secka A."/>
            <person name="Antonio M."/>
            <person name="Oren A."/>
            <person name="Chaudhuri R.R."/>
            <person name="La Ragione R."/>
            <person name="Hildebrand F."/>
            <person name="Pallen M.J."/>
        </authorList>
    </citation>
    <scope>NUCLEOTIDE SEQUENCE</scope>
    <source>
        <strain evidence="12">10669</strain>
    </source>
</reference>
<dbReference type="CDD" id="cd01998">
    <property type="entry name" value="MnmA_TRMU-like"/>
    <property type="match status" value="1"/>
</dbReference>
<dbReference type="Gene3D" id="2.30.30.280">
    <property type="entry name" value="Adenine nucleotide alpha hydrolases-like domains"/>
    <property type="match status" value="1"/>
</dbReference>
<organism evidence="12 13">
    <name type="scientific">Candidatus Spyradosoma merdigallinarum</name>
    <dbReference type="NCBI Taxonomy" id="2840950"/>
    <lineage>
        <taxon>Bacteria</taxon>
        <taxon>Pseudomonadati</taxon>
        <taxon>Verrucomicrobiota</taxon>
        <taxon>Opitutia</taxon>
        <taxon>Opitutia incertae sedis</taxon>
        <taxon>Candidatus Spyradosoma</taxon>
    </lineage>
</organism>
<keyword evidence="3 9" id="KW-0819">tRNA processing</keyword>
<dbReference type="Pfam" id="PF03054">
    <property type="entry name" value="tRNA_Me_trans"/>
    <property type="match status" value="1"/>
</dbReference>
<comment type="function">
    <text evidence="9">Catalyzes the 2-thiolation of uridine at the wobble position (U34) of tRNA, leading to the formation of s(2)U34.</text>
</comment>
<dbReference type="PANTHER" id="PTHR11933:SF5">
    <property type="entry name" value="MITOCHONDRIAL TRNA-SPECIFIC 2-THIOURIDYLASE 1"/>
    <property type="match status" value="1"/>
</dbReference>
<evidence type="ECO:0000256" key="4">
    <source>
        <dbReference type="ARBA" id="ARBA00022741"/>
    </source>
</evidence>
<sequence>MAKVLVALSGGVDSAVAALLLKREGHDVSAAYMRTWMNEEGGKFFGECPWEDDVANARAVAEKLGIPFRVVDLIEDYREHVVAYLVDGYRRGVTPNPDVLCNREMKFGVFARKAFADGFDFVATGHYARKRVNADGSADILCGNDPGKDQSYFLALLRQEQARRALFPVGHLLKRELRAVAAEAGLPNAARKDSQGICFIGKIRINEFLGQYIPEKPGAVVDLSGKILGEHKGLHRYTIGQRRGIGVPSNADDEHYVVVAKRFEENELVVAFDHPDVPGLYTNESRVKNLSWINRPVTEERELLARVRYRDASTPIVFSPDGNGGARILYKETQRALASGQILALYDGETLLGGGVFL</sequence>
<name>A0A9D1NJC4_9BACT</name>
<keyword evidence="7 9" id="KW-1015">Disulfide bond</keyword>
<feature type="active site" description="Cysteine persulfide intermediate" evidence="9">
    <location>
        <position position="198"/>
    </location>
</feature>
<dbReference type="EMBL" id="DVOG01000016">
    <property type="protein sequence ID" value="HIV03607.1"/>
    <property type="molecule type" value="Genomic_DNA"/>
</dbReference>
<dbReference type="NCBIfam" id="TIGR00420">
    <property type="entry name" value="trmU"/>
    <property type="match status" value="1"/>
</dbReference>
<dbReference type="InterPro" id="IPR023382">
    <property type="entry name" value="MnmA-like_central_sf"/>
</dbReference>
<gene>
    <name evidence="9 12" type="primary">mnmA</name>
    <name evidence="12" type="ORF">IAC75_00445</name>
</gene>